<dbReference type="SUPFAM" id="SSF51430">
    <property type="entry name" value="NAD(P)-linked oxidoreductase"/>
    <property type="match status" value="1"/>
</dbReference>
<evidence type="ECO:0000256" key="2">
    <source>
        <dbReference type="ARBA" id="ARBA00022857"/>
    </source>
</evidence>
<feature type="domain" description="NADP-dependent oxidoreductase" evidence="4">
    <location>
        <begin position="16"/>
        <end position="329"/>
    </location>
</feature>
<accession>Q22C33</accession>
<dbReference type="eggNOG" id="KOG1575">
    <property type="taxonomic scope" value="Eukaryota"/>
</dbReference>
<name>Q22C33_TETTS</name>
<dbReference type="PANTHER" id="PTHR43150:SF2">
    <property type="entry name" value="HYPERKINETIC, ISOFORM M"/>
    <property type="match status" value="1"/>
</dbReference>
<keyword evidence="3" id="KW-0560">Oxidoreductase</keyword>
<dbReference type="FunCoup" id="Q22C33">
    <property type="interactions" value="29"/>
</dbReference>
<dbReference type="GO" id="GO:0016491">
    <property type="term" value="F:oxidoreductase activity"/>
    <property type="evidence" value="ECO:0007669"/>
    <property type="project" value="UniProtKB-KW"/>
</dbReference>
<dbReference type="Pfam" id="PF00248">
    <property type="entry name" value="Aldo_ket_red"/>
    <property type="match status" value="1"/>
</dbReference>
<dbReference type="Gene3D" id="3.20.20.100">
    <property type="entry name" value="NADP-dependent oxidoreductase domain"/>
    <property type="match status" value="1"/>
</dbReference>
<dbReference type="OrthoDB" id="2310150at2759"/>
<gene>
    <name evidence="5" type="ORF">TTHERM_01080370</name>
</gene>
<dbReference type="GeneID" id="7832287"/>
<dbReference type="InParanoid" id="Q22C33"/>
<dbReference type="STRING" id="312017.Q22C33"/>
<dbReference type="InterPro" id="IPR036812">
    <property type="entry name" value="NAD(P)_OxRdtase_dom_sf"/>
</dbReference>
<proteinExistence type="inferred from homology"/>
<comment type="similarity">
    <text evidence="1">Belongs to the shaker potassium channel beta subunit family.</text>
</comment>
<organism evidence="5 6">
    <name type="scientific">Tetrahymena thermophila (strain SB210)</name>
    <dbReference type="NCBI Taxonomy" id="312017"/>
    <lineage>
        <taxon>Eukaryota</taxon>
        <taxon>Sar</taxon>
        <taxon>Alveolata</taxon>
        <taxon>Ciliophora</taxon>
        <taxon>Intramacronucleata</taxon>
        <taxon>Oligohymenophorea</taxon>
        <taxon>Hymenostomatida</taxon>
        <taxon>Tetrahymenina</taxon>
        <taxon>Tetrahymenidae</taxon>
        <taxon>Tetrahymena</taxon>
    </lineage>
</organism>
<evidence type="ECO:0000256" key="3">
    <source>
        <dbReference type="ARBA" id="ARBA00023002"/>
    </source>
</evidence>
<dbReference type="OMA" id="CHRQEPY"/>
<dbReference type="HOGENOM" id="CLU_023205_2_0_1"/>
<dbReference type="InterPro" id="IPR023210">
    <property type="entry name" value="NADP_OxRdtase_dom"/>
</dbReference>
<dbReference type="InterPro" id="IPR005399">
    <property type="entry name" value="K_chnl_volt-dep_bsu_KCNAB-rel"/>
</dbReference>
<dbReference type="RefSeq" id="XP_001030492.1">
    <property type="nucleotide sequence ID" value="XM_001030492.1"/>
</dbReference>
<evidence type="ECO:0000313" key="6">
    <source>
        <dbReference type="Proteomes" id="UP000009168"/>
    </source>
</evidence>
<protein>
    <submittedName>
        <fullName evidence="5">Aldo/keto reductase family oxidoreductase</fullName>
    </submittedName>
</protein>
<dbReference type="PRINTS" id="PR01577">
    <property type="entry name" value="KCNABCHANNEL"/>
</dbReference>
<dbReference type="KEGG" id="tet:TTHERM_01080370"/>
<reference evidence="6" key="1">
    <citation type="journal article" date="2006" name="PLoS Biol.">
        <title>Macronuclear genome sequence of the ciliate Tetrahymena thermophila, a model eukaryote.</title>
        <authorList>
            <person name="Eisen J.A."/>
            <person name="Coyne R.S."/>
            <person name="Wu M."/>
            <person name="Wu D."/>
            <person name="Thiagarajan M."/>
            <person name="Wortman J.R."/>
            <person name="Badger J.H."/>
            <person name="Ren Q."/>
            <person name="Amedeo P."/>
            <person name="Jones K.M."/>
            <person name="Tallon L.J."/>
            <person name="Delcher A.L."/>
            <person name="Salzberg S.L."/>
            <person name="Silva J.C."/>
            <person name="Haas B.J."/>
            <person name="Majoros W.H."/>
            <person name="Farzad M."/>
            <person name="Carlton J.M."/>
            <person name="Smith R.K. Jr."/>
            <person name="Garg J."/>
            <person name="Pearlman R.E."/>
            <person name="Karrer K.M."/>
            <person name="Sun L."/>
            <person name="Manning G."/>
            <person name="Elde N.C."/>
            <person name="Turkewitz A.P."/>
            <person name="Asai D.J."/>
            <person name="Wilkes D.E."/>
            <person name="Wang Y."/>
            <person name="Cai H."/>
            <person name="Collins K."/>
            <person name="Stewart B.A."/>
            <person name="Lee S.R."/>
            <person name="Wilamowska K."/>
            <person name="Weinberg Z."/>
            <person name="Ruzzo W.L."/>
            <person name="Wloga D."/>
            <person name="Gaertig J."/>
            <person name="Frankel J."/>
            <person name="Tsao C.-C."/>
            <person name="Gorovsky M.A."/>
            <person name="Keeling P.J."/>
            <person name="Waller R.F."/>
            <person name="Patron N.J."/>
            <person name="Cherry J.M."/>
            <person name="Stover N.A."/>
            <person name="Krieger C.J."/>
            <person name="del Toro C."/>
            <person name="Ryder H.F."/>
            <person name="Williamson S.C."/>
            <person name="Barbeau R.A."/>
            <person name="Hamilton E.P."/>
            <person name="Orias E."/>
        </authorList>
    </citation>
    <scope>NUCLEOTIDE SEQUENCE [LARGE SCALE GENOMIC DNA]</scope>
    <source>
        <strain evidence="6">SB210</strain>
    </source>
</reference>
<keyword evidence="6" id="KW-1185">Reference proteome</keyword>
<dbReference type="PANTHER" id="PTHR43150">
    <property type="entry name" value="HYPERKINETIC, ISOFORM M"/>
    <property type="match status" value="1"/>
</dbReference>
<keyword evidence="2" id="KW-0521">NADP</keyword>
<dbReference type="EMBL" id="GG662470">
    <property type="protein sequence ID" value="EAR82829.1"/>
    <property type="molecule type" value="Genomic_DNA"/>
</dbReference>
<evidence type="ECO:0000256" key="1">
    <source>
        <dbReference type="ARBA" id="ARBA00006515"/>
    </source>
</evidence>
<sequence>MEYRLLGNTGLKVSAIGLGNWLNCDNPDWQERTNEIVKKAWDLGINFFDTAEVYGFGEGEKQFGIALKALNIPREELVISTKIFWGTMWDDRVRVNQLGLNRKHIKEGVKNSLKRLQLDYVDIVFCHRFDHETPLEEVARAFTELIQEGYIHYWGTSEWSAANIYELREVCAEQNLIKPSAEQPQYNMFVRDRFEAEYARLFDKVRMGSTIFSPLLCGILTGKYNQGGIPEGSRWQTFSENQFLKQIWNNFFTPEKKDKLIQILQSLEKLAQELGMSQSQLAMSWVIANKDVSSAITASSKKEQLEEIVKSVELYKKITPEISKRIDELIGNSPDQGLDFKYYAPLPKRR</sequence>
<dbReference type="Proteomes" id="UP000009168">
    <property type="component" value="Unassembled WGS sequence"/>
</dbReference>
<dbReference type="AlphaFoldDB" id="Q22C33"/>
<evidence type="ECO:0000259" key="4">
    <source>
        <dbReference type="Pfam" id="PF00248"/>
    </source>
</evidence>
<evidence type="ECO:0000313" key="5">
    <source>
        <dbReference type="EMBL" id="EAR82829.1"/>
    </source>
</evidence>